<dbReference type="Proteomes" id="UP001218412">
    <property type="component" value="Chromosome"/>
</dbReference>
<organism evidence="4 5">
    <name type="scientific">Paracoccus stylophorae</name>
    <dbReference type="NCBI Taxonomy" id="659350"/>
    <lineage>
        <taxon>Bacteria</taxon>
        <taxon>Pseudomonadati</taxon>
        <taxon>Pseudomonadota</taxon>
        <taxon>Alphaproteobacteria</taxon>
        <taxon>Rhodobacterales</taxon>
        <taxon>Paracoccaceae</taxon>
        <taxon>Paracoccus</taxon>
    </lineage>
</organism>
<evidence type="ECO:0000256" key="2">
    <source>
        <dbReference type="SAM" id="MobiDB-lite"/>
    </source>
</evidence>
<dbReference type="PROSITE" id="PS00080">
    <property type="entry name" value="MULTICOPPER_OXIDASE2"/>
    <property type="match status" value="1"/>
</dbReference>
<evidence type="ECO:0000256" key="3">
    <source>
        <dbReference type="SAM" id="SignalP"/>
    </source>
</evidence>
<sequence length="2433" mass="260877">MAIRHRAAASLSLFLLTCPIAAFAEAGPDPRPDMAGICRAAADEGRVICADIGALDQTLVYNRFGSFNPFGMIFALDRDLAVLREDLSEAAKGQAAATKPLPAAEIRTAADCAALTGSEHGHPDTKLAAGNVRLKDCKRPRPLVLRANVGDVLIVRVSNWLFEPEAPDFSKNFCKAALTQDSNAEAVRPHVSRGDKGALRHHEVACLAADDAETEAGDHEQTIFPEPTDWPRTRGVNFVVQGLTPLPIDGAIHPACIGTGSASPDESFLCKYKLHQEGTYFFASQAAPAGGEGNGGSIVHGLFGALMVERAGTRAYRSQTSAAAFDAVWPRAESSVRHARSDILDYERVLDNDDAALRAPILNMAMVLDEPAPGAPPDQRAFADATRLEIVHSDLNAIIYCDPSIAGNDCRAEAVDRPALSREPGFNAFREFSVFFHDELKTFYTRNFEELEQFGQLAGVKDGFAINYGASGMGSLLLANRKGMGPASECAECMYEEFFLASWANGDPALLEWYADDPSNVHHSYLNDPVVFRNFHAGPKETHVFHLHAHQWFAGNDPSRGSYLDSQTVAPQQGFTYNIYHGGLRGLDGPERGWWDTQGSGNRNRTIGDSIFHCHLYPHFAQGMWALWRVHDVLEDGTRKLPDGQPNAALSTRFPTAEERGHSRPGSVDRLTGAWIGPKAGDPDETVGTPVPALIPLPGEPLPLLPTYATADDVDDTGDTPILRADAKTPMPGFPFYIAGQPGHRPPQAPLDIARDLGEIADGSITNAGTDGILAKVDDRAIGEGWLDGGIGRHVVADGSRRELGFGLPERISDLLEPAAFDALTEEERSALTNQIVAKAFALGDLSAHLTEARIETLPNDGTRLERGAMGFHFDGRLYRAEGLNPGLRLTDAAGTDLADAPVNGLYPTAHAPLPDGSPAPNPKNSWPVNGNPPKPGAPFADPCGATAPETRAAVTPGVDPFMRTADGDTDYFHDPFLLGFRRYEVSAVQLDMIVNRAGWHDPQARINVLTAESDRFKEAAGVAPKPISPTISDTEEPFFFRALSGECIEFRHTNELPKDLQLDDFQVKTPTDTVGQHIHLVKFDVTSSDGSGNGWNYEDGTFAADELAARRCASAGNVTPREDAAGITLDAGECEGPDPALHDIWRLSRSENRNRFQTTVQRWFADPILTMNGDPDDPQLRDRTLRTVFTHDHFGPSSIQQHGFYSALVIEPGVGVPPGPVQLPDASGDVGAEAELASICTPDGASCVGPVPAADRLSAVAWGGEVWDGTKRRVRMQGDNPTHPDYREFALSIADFALLYDPRDRTSAAELKATAGLGPDGIAGPEDPPFADPFGMGQIYCEAKWRLSPYILNRKCGVAATKEFAADFDDLDSDSWFLSGDLAPAWIAGGTNRDDAHKARFRGDIFAEPTPTAAEVETLFDHLVSYRQRAAGILTPPADPATATLARPVAPPRRPESISVDHHDPYLVNYRGAPIPLRVGDKVAGAAPSSDCRLRAMGVAGDHAAESSEVAATLADGAFGECSVDTQMTGAQGDMGGALRSALHGDPETPILEAYQDERLVIRLIQGAQEVQHTFNVAGLAFRRNIDQAFPAGKQPLGLSDERRATPSLRDDCLGNAAPLGPPVPAALDGRPDTYRAWRDTAEEHGAHSQFWQDYEKVIAGCDNVEGITFAQEIGISEHFEMNGSLRADIPVSIETAGGFLAEAPSDDVPERSSDYLYNFGSVDALWNGAWGLMRIYRDPSAPDPATVAVFNTGNADAPELTAAGRPIGERLGESGSRSESVDGQSMPVGTGGLACPYPGEGEPPQRVIDAVLAAVETRTVWPAAKGTDYGAGRYDPDGLMLALLSPADLGIAGGIGSAEGWDGVTRRTVADAVAFRYRHGPRPMTLRVRAGDCVRLRYVNALTDSDGGLSDRLGDATMPPIVPLNADPFPHAPEHGGSKGGLQPVGPDMRPGGVRPSDQVALSVGLPGMDLIRDLPLAYGYGAPGLAAASGEGVSVSRPYLFYAGRMRLDLPGEAGLLDLRAEIAARVAQHLADLAPAWLSEGTDSFPTAGETDFLVPVELQSDGDAVFSVLGQSYGFMLSPAAPSGPLSQRLWDAEPLIDGSPDGLDELVAAVCDGAECLDRDAVRAQLMEAARRAALEELDARVHWIPYAFGPVPIRSTSDVVSHVQHGLFGAIDVVPRTWNPVGVMGQQMACEVVDRYEICAAHHAEGADPGPGDGGTMLFDAQGPDGRVERTREFVLYYQDGLNLWDDGSRISWEWEDSGNAVTEDDGTPVSMVPDCIVCDDSYDRGEKGVNYRSPSFSQVLSEPAVRIEESDDLNAFVFPPDYLAAHPNALRLKACEGEQIVVRVVHPGGRARQRAFVMNGYNYDDLFPGFGFPRSVLLAPGKGMTAWLTPKAVPGTAIWHDGPTHIRAGGVWGLLEVAEAEKCGD</sequence>
<dbReference type="RefSeq" id="WP_272860063.1">
    <property type="nucleotide sequence ID" value="NZ_CP067134.1"/>
</dbReference>
<dbReference type="Gene3D" id="2.60.40.420">
    <property type="entry name" value="Cupredoxins - blue copper proteins"/>
    <property type="match status" value="2"/>
</dbReference>
<feature type="region of interest" description="Disordered" evidence="2">
    <location>
        <begin position="639"/>
        <end position="670"/>
    </location>
</feature>
<dbReference type="InterPro" id="IPR008972">
    <property type="entry name" value="Cupredoxin"/>
</dbReference>
<gene>
    <name evidence="4" type="ORF">JHW45_06190</name>
</gene>
<evidence type="ECO:0008006" key="6">
    <source>
        <dbReference type="Google" id="ProtNLM"/>
    </source>
</evidence>
<name>A0ABY7SYN4_9RHOB</name>
<feature type="region of interest" description="Disordered" evidence="2">
    <location>
        <begin position="907"/>
        <end position="939"/>
    </location>
</feature>
<dbReference type="InterPro" id="IPR002355">
    <property type="entry name" value="Cu_oxidase_Cu_BS"/>
</dbReference>
<accession>A0ABY7SYN4</accession>
<keyword evidence="1" id="KW-0479">Metal-binding</keyword>
<feature type="region of interest" description="Disordered" evidence="2">
    <location>
        <begin position="1931"/>
        <end position="1957"/>
    </location>
</feature>
<dbReference type="EMBL" id="CP067134">
    <property type="protein sequence ID" value="WCR11944.1"/>
    <property type="molecule type" value="Genomic_DNA"/>
</dbReference>
<keyword evidence="5" id="KW-1185">Reference proteome</keyword>
<evidence type="ECO:0000313" key="5">
    <source>
        <dbReference type="Proteomes" id="UP001218412"/>
    </source>
</evidence>
<evidence type="ECO:0000256" key="1">
    <source>
        <dbReference type="ARBA" id="ARBA00022723"/>
    </source>
</evidence>
<protein>
    <recommendedName>
        <fullName evidence="6">Multicopper oxidase</fullName>
    </recommendedName>
</protein>
<feature type="signal peptide" evidence="3">
    <location>
        <begin position="1"/>
        <end position="24"/>
    </location>
</feature>
<evidence type="ECO:0000313" key="4">
    <source>
        <dbReference type="EMBL" id="WCR11944.1"/>
    </source>
</evidence>
<reference evidence="4 5" key="1">
    <citation type="submission" date="2021-01" db="EMBL/GenBank/DDBJ databases">
        <title>Biogeographic distribution of Paracoccus.</title>
        <authorList>
            <person name="Hollensteiner J."/>
            <person name="Leineberger J."/>
            <person name="Brinkhoff T."/>
            <person name="Daniel R."/>
        </authorList>
    </citation>
    <scope>NUCLEOTIDE SEQUENCE [LARGE SCALE GENOMIC DNA]</scope>
    <source>
        <strain evidence="4 5">LMG25392</strain>
    </source>
</reference>
<feature type="chain" id="PRO_5045111590" description="Multicopper oxidase" evidence="3">
    <location>
        <begin position="25"/>
        <end position="2433"/>
    </location>
</feature>
<feature type="region of interest" description="Disordered" evidence="2">
    <location>
        <begin position="1767"/>
        <end position="1790"/>
    </location>
</feature>
<proteinExistence type="predicted"/>
<dbReference type="SUPFAM" id="SSF49503">
    <property type="entry name" value="Cupredoxins"/>
    <property type="match status" value="1"/>
</dbReference>
<keyword evidence="3" id="KW-0732">Signal</keyword>